<evidence type="ECO:0000313" key="1">
    <source>
        <dbReference type="EMBL" id="SOC42087.1"/>
    </source>
</evidence>
<protein>
    <submittedName>
        <fullName evidence="1">Uncharacterized protein</fullName>
    </submittedName>
</protein>
<sequence length="251" mass="29405">MSKNKRSAEDFIHHLYVHMNEIDHFVIFSGLSLKQFVTAFNPVANLLLLKHNYDDGSFNMHTQLDFVPIEEVPNFIKRVSDSTNELCWIDFTDERNLNKLTPMEQAKLLYLSHKKEPIGTPFSEKLSNRFVYHSSNVDKAIKIYFRNLDDAEILVTHIFNNIIREKEANGGIFRKRSKKTKNTIPMLDPDFLKAYRPYAKEGSLLSLSKLEKPKRYEIEVRTLADYDFPDEVWDDLDVILNQSYDDLINIP</sequence>
<reference evidence="2" key="1">
    <citation type="submission" date="2017-08" db="EMBL/GenBank/DDBJ databases">
        <authorList>
            <person name="Varghese N."/>
            <person name="Submissions S."/>
        </authorList>
    </citation>
    <scope>NUCLEOTIDE SEQUENCE [LARGE SCALE GENOMIC DNA]</scope>
    <source>
        <strain evidence="2">JC23</strain>
    </source>
</reference>
<evidence type="ECO:0000313" key="2">
    <source>
        <dbReference type="Proteomes" id="UP000219252"/>
    </source>
</evidence>
<gene>
    <name evidence="1" type="ORF">SAMN05877842_111136</name>
</gene>
<dbReference type="EMBL" id="OBQC01000011">
    <property type="protein sequence ID" value="SOC42087.1"/>
    <property type="molecule type" value="Genomic_DNA"/>
</dbReference>
<dbReference type="RefSeq" id="WP_097150333.1">
    <property type="nucleotide sequence ID" value="NZ_OBQC01000011.1"/>
</dbReference>
<name>A0A285UK66_9BACL</name>
<organism evidence="1 2">
    <name type="scientific">Ureibacillus acetophenoni</name>
    <dbReference type="NCBI Taxonomy" id="614649"/>
    <lineage>
        <taxon>Bacteria</taxon>
        <taxon>Bacillati</taxon>
        <taxon>Bacillota</taxon>
        <taxon>Bacilli</taxon>
        <taxon>Bacillales</taxon>
        <taxon>Caryophanaceae</taxon>
        <taxon>Ureibacillus</taxon>
    </lineage>
</organism>
<dbReference type="OrthoDB" id="8704087at2"/>
<dbReference type="AlphaFoldDB" id="A0A285UK66"/>
<dbReference type="Proteomes" id="UP000219252">
    <property type="component" value="Unassembled WGS sequence"/>
</dbReference>
<accession>A0A285UK66</accession>
<keyword evidence="2" id="KW-1185">Reference proteome</keyword>
<proteinExistence type="predicted"/>